<keyword evidence="4" id="KW-1185">Reference proteome</keyword>
<evidence type="ECO:0000256" key="1">
    <source>
        <dbReference type="SAM" id="MobiDB-lite"/>
    </source>
</evidence>
<evidence type="ECO:0008006" key="5">
    <source>
        <dbReference type="Google" id="ProtNLM"/>
    </source>
</evidence>
<dbReference type="Proteomes" id="UP000316778">
    <property type="component" value="Unassembled WGS sequence"/>
</dbReference>
<organism evidence="3 4">
    <name type="scientific">Chitinophaga japonensis</name>
    <name type="common">Flexibacter japonensis</name>
    <dbReference type="NCBI Taxonomy" id="104662"/>
    <lineage>
        <taxon>Bacteria</taxon>
        <taxon>Pseudomonadati</taxon>
        <taxon>Bacteroidota</taxon>
        <taxon>Chitinophagia</taxon>
        <taxon>Chitinophagales</taxon>
        <taxon>Chitinophagaceae</taxon>
        <taxon>Chitinophaga</taxon>
    </lineage>
</organism>
<dbReference type="RefSeq" id="WP_145716388.1">
    <property type="nucleotide sequence ID" value="NZ_BAAAFY010000005.1"/>
</dbReference>
<sequence length="536" mass="60095">MKKILSLAAVLLLCSSRSWAQEPAPAGEQPVYFVYATGQRTDQKLKVLIISTHILRGRNFAFPYQPTTVSMSLDFNEIITRIGQNERHFSTEYDNIHFNPVQVEELYGGYLRWNIQLQYHGDLTSSDNSLSAIEKVRAALIEDHIRKGYRVYQVRFTPLVDGENLSGYRYYDAGTSSYKNLVLDKVSPLSPLWITPYMKGDIKGILAGIGSSLDHRSSGGGIVIEDAGSSRKSSSYSSNSSSKKTSEDPDKWKRQAELNMWQAGNLEAEGDALYQRGTIFYPQALEKYRQAQQLYATSRVQSKINNINGLVGGVKLILDAGESVEKAIETADPQKKTRFVQGFVNYTGLLGSYGNITNPHAQNPMGAFFGFNGHRMFLSFETRIGYIVSPVYEYTVGGLNNTTTSDRVGVQQSSLGLGLSGGLNIPLRDLVIYGMYGFDLMVIPLSNEVLTPGFSLEDDPTFPSFITKWTFGAVYRFPRTRIGLGIQYNLNTIKGEEDRSEPVINNKYPDEHYYLRTTTDEQYKFNNAGVSFIWML</sequence>
<feature type="region of interest" description="Disordered" evidence="1">
    <location>
        <begin position="224"/>
        <end position="251"/>
    </location>
</feature>
<evidence type="ECO:0000256" key="2">
    <source>
        <dbReference type="SAM" id="SignalP"/>
    </source>
</evidence>
<accession>A0A562SZ13</accession>
<evidence type="ECO:0000313" key="3">
    <source>
        <dbReference type="EMBL" id="TWI86512.1"/>
    </source>
</evidence>
<feature type="signal peptide" evidence="2">
    <location>
        <begin position="1"/>
        <end position="20"/>
    </location>
</feature>
<name>A0A562SZ13_CHIJA</name>
<reference evidence="3 4" key="1">
    <citation type="journal article" date="2013" name="Stand. Genomic Sci.">
        <title>Genomic Encyclopedia of Type Strains, Phase I: The one thousand microbial genomes (KMG-I) project.</title>
        <authorList>
            <person name="Kyrpides N.C."/>
            <person name="Woyke T."/>
            <person name="Eisen J.A."/>
            <person name="Garrity G."/>
            <person name="Lilburn T.G."/>
            <person name="Beck B.J."/>
            <person name="Whitman W.B."/>
            <person name="Hugenholtz P."/>
            <person name="Klenk H.P."/>
        </authorList>
    </citation>
    <scope>NUCLEOTIDE SEQUENCE [LARGE SCALE GENOMIC DNA]</scope>
    <source>
        <strain evidence="3 4">DSM 13484</strain>
    </source>
</reference>
<feature type="chain" id="PRO_5022044289" description="Outer membrane protein with beta-barrel domain" evidence="2">
    <location>
        <begin position="21"/>
        <end position="536"/>
    </location>
</feature>
<dbReference type="EMBL" id="VLLG01000004">
    <property type="protein sequence ID" value="TWI86512.1"/>
    <property type="molecule type" value="Genomic_DNA"/>
</dbReference>
<keyword evidence="2" id="KW-0732">Signal</keyword>
<dbReference type="OrthoDB" id="618459at2"/>
<proteinExistence type="predicted"/>
<comment type="caution">
    <text evidence="3">The sequence shown here is derived from an EMBL/GenBank/DDBJ whole genome shotgun (WGS) entry which is preliminary data.</text>
</comment>
<dbReference type="AlphaFoldDB" id="A0A562SZ13"/>
<evidence type="ECO:0000313" key="4">
    <source>
        <dbReference type="Proteomes" id="UP000316778"/>
    </source>
</evidence>
<gene>
    <name evidence="3" type="ORF">LX66_3770</name>
</gene>
<feature type="compositionally biased region" description="Low complexity" evidence="1">
    <location>
        <begin position="230"/>
        <end position="243"/>
    </location>
</feature>
<protein>
    <recommendedName>
        <fullName evidence="5">Outer membrane protein with beta-barrel domain</fullName>
    </recommendedName>
</protein>